<accession>A0A7S1BWV6</accession>
<gene>
    <name evidence="2" type="ORF">CHYS00102_LOCUS26330</name>
</gene>
<name>A0A7S1BWV6_9STRA</name>
<dbReference type="EMBL" id="HBFR01036075">
    <property type="protein sequence ID" value="CAD8899114.1"/>
    <property type="molecule type" value="Transcribed_RNA"/>
</dbReference>
<dbReference type="AlphaFoldDB" id="A0A7S1BWV6"/>
<feature type="transmembrane region" description="Helical" evidence="1">
    <location>
        <begin position="12"/>
        <end position="35"/>
    </location>
</feature>
<keyword evidence="1" id="KW-0812">Transmembrane</keyword>
<feature type="transmembrane region" description="Helical" evidence="1">
    <location>
        <begin position="64"/>
        <end position="86"/>
    </location>
</feature>
<reference evidence="2" key="1">
    <citation type="submission" date="2021-01" db="EMBL/GenBank/DDBJ databases">
        <authorList>
            <person name="Corre E."/>
            <person name="Pelletier E."/>
            <person name="Niang G."/>
            <person name="Scheremetjew M."/>
            <person name="Finn R."/>
            <person name="Kale V."/>
            <person name="Holt S."/>
            <person name="Cochrane G."/>
            <person name="Meng A."/>
            <person name="Brown T."/>
            <person name="Cohen L."/>
        </authorList>
    </citation>
    <scope>NUCLEOTIDE SEQUENCE</scope>
    <source>
        <strain evidence="2">308</strain>
    </source>
</reference>
<keyword evidence="1" id="KW-1133">Transmembrane helix</keyword>
<protein>
    <submittedName>
        <fullName evidence="2">Uncharacterized protein</fullName>
    </submittedName>
</protein>
<organism evidence="2">
    <name type="scientific">Corethron hystrix</name>
    <dbReference type="NCBI Taxonomy" id="216773"/>
    <lineage>
        <taxon>Eukaryota</taxon>
        <taxon>Sar</taxon>
        <taxon>Stramenopiles</taxon>
        <taxon>Ochrophyta</taxon>
        <taxon>Bacillariophyta</taxon>
        <taxon>Coscinodiscophyceae</taxon>
        <taxon>Corethrophycidae</taxon>
        <taxon>Corethrales</taxon>
        <taxon>Corethraceae</taxon>
        <taxon>Corethron</taxon>
    </lineage>
</organism>
<sequence>MLEVSRWYSLPLWVKSAKLFSLLNIIASVYIQVLFRKYSFEAFSVSDSFQEKLGGDALSLVKPLGWISLVLFGLSSIFCIIFKCWTKKEAAKEVLKRNGSEEESLMGSNHSV</sequence>
<evidence type="ECO:0000256" key="1">
    <source>
        <dbReference type="SAM" id="Phobius"/>
    </source>
</evidence>
<proteinExistence type="predicted"/>
<evidence type="ECO:0000313" key="2">
    <source>
        <dbReference type="EMBL" id="CAD8899114.1"/>
    </source>
</evidence>
<keyword evidence="1" id="KW-0472">Membrane</keyword>